<dbReference type="OrthoDB" id="1912561at2759"/>
<gene>
    <name evidence="1" type="ORF">CEY00_Acc24689</name>
</gene>
<protein>
    <submittedName>
        <fullName evidence="1">GTPase</fullName>
    </submittedName>
</protein>
<comment type="caution">
    <text evidence="1">The sequence shown here is derived from an EMBL/GenBank/DDBJ whole genome shotgun (WGS) entry which is preliminary data.</text>
</comment>
<dbReference type="Pfam" id="PF14223">
    <property type="entry name" value="Retrotran_gag_2"/>
    <property type="match status" value="1"/>
</dbReference>
<dbReference type="PANTHER" id="PTHR47481:SF31">
    <property type="entry name" value="OS01G0873500 PROTEIN"/>
    <property type="match status" value="1"/>
</dbReference>
<dbReference type="PANTHER" id="PTHR47481">
    <property type="match status" value="1"/>
</dbReference>
<reference evidence="1 2" key="1">
    <citation type="submission" date="2017-07" db="EMBL/GenBank/DDBJ databases">
        <title>An improved, manually edited Actinidia chinensis var. chinensis (kiwifruit) genome highlights the challenges associated with draft genomes and gene prediction in plants.</title>
        <authorList>
            <person name="Pilkington S."/>
            <person name="Crowhurst R."/>
            <person name="Hilario E."/>
            <person name="Nardozza S."/>
            <person name="Fraser L."/>
            <person name="Peng Y."/>
            <person name="Gunaseelan K."/>
            <person name="Simpson R."/>
            <person name="Tahir J."/>
            <person name="Deroles S."/>
            <person name="Templeton K."/>
            <person name="Luo Z."/>
            <person name="Davy M."/>
            <person name="Cheng C."/>
            <person name="Mcneilage M."/>
            <person name="Scaglione D."/>
            <person name="Liu Y."/>
            <person name="Zhang Q."/>
            <person name="Datson P."/>
            <person name="De Silva N."/>
            <person name="Gardiner S."/>
            <person name="Bassett H."/>
            <person name="Chagne D."/>
            <person name="Mccallum J."/>
            <person name="Dzierzon H."/>
            <person name="Deng C."/>
            <person name="Wang Y.-Y."/>
            <person name="Barron N."/>
            <person name="Manako K."/>
            <person name="Bowen J."/>
            <person name="Foster T."/>
            <person name="Erridge Z."/>
            <person name="Tiffin H."/>
            <person name="Waite C."/>
            <person name="Davies K."/>
            <person name="Grierson E."/>
            <person name="Laing W."/>
            <person name="Kirk R."/>
            <person name="Chen X."/>
            <person name="Wood M."/>
            <person name="Montefiori M."/>
            <person name="Brummell D."/>
            <person name="Schwinn K."/>
            <person name="Catanach A."/>
            <person name="Fullerton C."/>
            <person name="Li D."/>
            <person name="Meiyalaghan S."/>
            <person name="Nieuwenhuizen N."/>
            <person name="Read N."/>
            <person name="Prakash R."/>
            <person name="Hunter D."/>
            <person name="Zhang H."/>
            <person name="Mckenzie M."/>
            <person name="Knabel M."/>
            <person name="Harris A."/>
            <person name="Allan A."/>
            <person name="Chen A."/>
            <person name="Janssen B."/>
            <person name="Plunkett B."/>
            <person name="Dwamena C."/>
            <person name="Voogd C."/>
            <person name="Leif D."/>
            <person name="Lafferty D."/>
            <person name="Souleyre E."/>
            <person name="Varkonyi-Gasic E."/>
            <person name="Gambi F."/>
            <person name="Hanley J."/>
            <person name="Yao J.-L."/>
            <person name="Cheung J."/>
            <person name="David K."/>
            <person name="Warren B."/>
            <person name="Marsh K."/>
            <person name="Snowden K."/>
            <person name="Lin-Wang K."/>
            <person name="Brian L."/>
            <person name="Martinez-Sanchez M."/>
            <person name="Wang M."/>
            <person name="Ileperuma N."/>
            <person name="Macnee N."/>
            <person name="Campin R."/>
            <person name="Mcatee P."/>
            <person name="Drummond R."/>
            <person name="Espley R."/>
            <person name="Ireland H."/>
            <person name="Wu R."/>
            <person name="Atkinson R."/>
            <person name="Karunairetnam S."/>
            <person name="Bulley S."/>
            <person name="Chunkath S."/>
            <person name="Hanley Z."/>
            <person name="Storey R."/>
            <person name="Thrimawithana A."/>
            <person name="Thomson S."/>
            <person name="David C."/>
            <person name="Testolin R."/>
        </authorList>
    </citation>
    <scope>NUCLEOTIDE SEQUENCE [LARGE SCALE GENOMIC DNA]</scope>
    <source>
        <strain evidence="2">cv. Red5</strain>
        <tissue evidence="1">Young leaf</tissue>
    </source>
</reference>
<organism evidence="1 2">
    <name type="scientific">Actinidia chinensis var. chinensis</name>
    <name type="common">Chinese soft-hair kiwi</name>
    <dbReference type="NCBI Taxonomy" id="1590841"/>
    <lineage>
        <taxon>Eukaryota</taxon>
        <taxon>Viridiplantae</taxon>
        <taxon>Streptophyta</taxon>
        <taxon>Embryophyta</taxon>
        <taxon>Tracheophyta</taxon>
        <taxon>Spermatophyta</taxon>
        <taxon>Magnoliopsida</taxon>
        <taxon>eudicotyledons</taxon>
        <taxon>Gunneridae</taxon>
        <taxon>Pentapetalae</taxon>
        <taxon>asterids</taxon>
        <taxon>Ericales</taxon>
        <taxon>Actinidiaceae</taxon>
        <taxon>Actinidia</taxon>
    </lineage>
</organism>
<evidence type="ECO:0000313" key="2">
    <source>
        <dbReference type="Proteomes" id="UP000241394"/>
    </source>
</evidence>
<dbReference type="OMA" id="TWILLHT"/>
<reference evidence="2" key="2">
    <citation type="journal article" date="2018" name="BMC Genomics">
        <title>A manually annotated Actinidia chinensis var. chinensis (kiwifruit) genome highlights the challenges associated with draft genomes and gene prediction in plants.</title>
        <authorList>
            <person name="Pilkington S.M."/>
            <person name="Crowhurst R."/>
            <person name="Hilario E."/>
            <person name="Nardozza S."/>
            <person name="Fraser L."/>
            <person name="Peng Y."/>
            <person name="Gunaseelan K."/>
            <person name="Simpson R."/>
            <person name="Tahir J."/>
            <person name="Deroles S.C."/>
            <person name="Templeton K."/>
            <person name="Luo Z."/>
            <person name="Davy M."/>
            <person name="Cheng C."/>
            <person name="McNeilage M."/>
            <person name="Scaglione D."/>
            <person name="Liu Y."/>
            <person name="Zhang Q."/>
            <person name="Datson P."/>
            <person name="De Silva N."/>
            <person name="Gardiner S.E."/>
            <person name="Bassett H."/>
            <person name="Chagne D."/>
            <person name="McCallum J."/>
            <person name="Dzierzon H."/>
            <person name="Deng C."/>
            <person name="Wang Y.Y."/>
            <person name="Barron L."/>
            <person name="Manako K."/>
            <person name="Bowen J."/>
            <person name="Foster T.M."/>
            <person name="Erridge Z.A."/>
            <person name="Tiffin H."/>
            <person name="Waite C.N."/>
            <person name="Davies K.M."/>
            <person name="Grierson E.P."/>
            <person name="Laing W.A."/>
            <person name="Kirk R."/>
            <person name="Chen X."/>
            <person name="Wood M."/>
            <person name="Montefiori M."/>
            <person name="Brummell D.A."/>
            <person name="Schwinn K.E."/>
            <person name="Catanach A."/>
            <person name="Fullerton C."/>
            <person name="Li D."/>
            <person name="Meiyalaghan S."/>
            <person name="Nieuwenhuizen N."/>
            <person name="Read N."/>
            <person name="Prakash R."/>
            <person name="Hunter D."/>
            <person name="Zhang H."/>
            <person name="McKenzie M."/>
            <person name="Knabel M."/>
            <person name="Harris A."/>
            <person name="Allan A.C."/>
            <person name="Gleave A."/>
            <person name="Chen A."/>
            <person name="Janssen B.J."/>
            <person name="Plunkett B."/>
            <person name="Ampomah-Dwamena C."/>
            <person name="Voogd C."/>
            <person name="Leif D."/>
            <person name="Lafferty D."/>
            <person name="Souleyre E.J.F."/>
            <person name="Varkonyi-Gasic E."/>
            <person name="Gambi F."/>
            <person name="Hanley J."/>
            <person name="Yao J.L."/>
            <person name="Cheung J."/>
            <person name="David K.M."/>
            <person name="Warren B."/>
            <person name="Marsh K."/>
            <person name="Snowden K.C."/>
            <person name="Lin-Wang K."/>
            <person name="Brian L."/>
            <person name="Martinez-Sanchez M."/>
            <person name="Wang M."/>
            <person name="Ileperuma N."/>
            <person name="Macnee N."/>
            <person name="Campin R."/>
            <person name="McAtee P."/>
            <person name="Drummond R.S.M."/>
            <person name="Espley R.V."/>
            <person name="Ireland H.S."/>
            <person name="Wu R."/>
            <person name="Atkinson R.G."/>
            <person name="Karunairetnam S."/>
            <person name="Bulley S."/>
            <person name="Chunkath S."/>
            <person name="Hanley Z."/>
            <person name="Storey R."/>
            <person name="Thrimawithana A.H."/>
            <person name="Thomson S."/>
            <person name="David C."/>
            <person name="Testolin R."/>
            <person name="Huang H."/>
            <person name="Hellens R.P."/>
            <person name="Schaffer R.J."/>
        </authorList>
    </citation>
    <scope>NUCLEOTIDE SEQUENCE [LARGE SCALE GENOMIC DNA]</scope>
    <source>
        <strain evidence="2">cv. Red5</strain>
    </source>
</reference>
<name>A0A2R6PWE9_ACTCC</name>
<dbReference type="Gramene" id="PSR98097">
    <property type="protein sequence ID" value="PSR98097"/>
    <property type="gene ID" value="CEY00_Acc24689"/>
</dbReference>
<keyword evidence="2" id="KW-1185">Reference proteome</keyword>
<feature type="non-terminal residue" evidence="1">
    <location>
        <position position="182"/>
    </location>
</feature>
<evidence type="ECO:0000313" key="1">
    <source>
        <dbReference type="EMBL" id="PSR98097.1"/>
    </source>
</evidence>
<dbReference type="Proteomes" id="UP000241394">
    <property type="component" value="Chromosome LG22"/>
</dbReference>
<accession>A0A2R6PWE9</accession>
<dbReference type="InParanoid" id="A0A2R6PWE9"/>
<dbReference type="AlphaFoldDB" id="A0A2R6PWE9"/>
<proteinExistence type="predicted"/>
<dbReference type="EMBL" id="NKQK01000022">
    <property type="protein sequence ID" value="PSR98097.1"/>
    <property type="molecule type" value="Genomic_DNA"/>
</dbReference>
<sequence>MTESNEVTVMSSSANPATSSFPPQVISMNTATLIPQKLSTGGNYSMWSSHMTNLLLGYDLMGFVDGTHLCPPTNDPDYKVWIRQGRQLLLAIQTAVAGPAGSILSRCKNAEETWCKLKTTYANKSITRIVGLIDSLTKVSQEGKSIAEFMLSVKTIIDDLALIGHDTSDGKIVVHTLNGLTI</sequence>
<dbReference type="STRING" id="1590841.A0A2R6PWE9"/>